<proteinExistence type="predicted"/>
<gene>
    <name evidence="1" type="ORF">BFJ65_g1531</name>
</gene>
<accession>A0A3L6P6W8</accession>
<dbReference type="Proteomes" id="UP000270866">
    <property type="component" value="Chromosome 1"/>
</dbReference>
<reference evidence="1" key="1">
    <citation type="journal article" date="2018" name="Sci. Rep.">
        <title>Characterisation of pathogen-specific regions and novel effector candidates in Fusarium oxysporum f. sp. cepae.</title>
        <authorList>
            <person name="Armitage A.D."/>
            <person name="Taylor A."/>
            <person name="Sobczyk M.K."/>
            <person name="Baxter L."/>
            <person name="Greenfield B.P."/>
            <person name="Bates H.J."/>
            <person name="Wilson F."/>
            <person name="Jackson A.C."/>
            <person name="Ott S."/>
            <person name="Harrison R.J."/>
            <person name="Clarkson J.P."/>
        </authorList>
    </citation>
    <scope>NUCLEOTIDE SEQUENCE [LARGE SCALE GENOMIC DNA]</scope>
    <source>
        <strain evidence="1">FoC_Fus2</strain>
    </source>
</reference>
<organism evidence="1">
    <name type="scientific">Fusarium oxysporum f. sp. cepae</name>
    <dbReference type="NCBI Taxonomy" id="396571"/>
    <lineage>
        <taxon>Eukaryota</taxon>
        <taxon>Fungi</taxon>
        <taxon>Dikarya</taxon>
        <taxon>Ascomycota</taxon>
        <taxon>Pezizomycotina</taxon>
        <taxon>Sordariomycetes</taxon>
        <taxon>Hypocreomycetidae</taxon>
        <taxon>Hypocreales</taxon>
        <taxon>Nectriaceae</taxon>
        <taxon>Fusarium</taxon>
        <taxon>Fusarium oxysporum species complex</taxon>
    </lineage>
</organism>
<sequence length="59" mass="6604">MTVVVLHAHAHTHTQYGKPNKTYDNSERGSPCIPTRAVGTSIWKGDPVHLYLVWMDTGK</sequence>
<name>A0A3L6P6W8_FUSOX</name>
<comment type="caution">
    <text evidence="1">The sequence shown here is derived from an EMBL/GenBank/DDBJ whole genome shotgun (WGS) entry which is preliminary data.</text>
</comment>
<protein>
    <submittedName>
        <fullName evidence="1">Uncharacterized protein</fullName>
    </submittedName>
</protein>
<dbReference type="AlphaFoldDB" id="A0A3L6P6W8"/>
<dbReference type="EMBL" id="MRCU01000001">
    <property type="protein sequence ID" value="RKK29615.1"/>
    <property type="molecule type" value="Genomic_DNA"/>
</dbReference>
<evidence type="ECO:0000313" key="1">
    <source>
        <dbReference type="EMBL" id="RKK29615.1"/>
    </source>
</evidence>